<feature type="domain" description="AAA" evidence="1">
    <location>
        <begin position="3"/>
        <end position="177"/>
    </location>
</feature>
<evidence type="ECO:0000313" key="3">
    <source>
        <dbReference type="Proteomes" id="UP000711995"/>
    </source>
</evidence>
<evidence type="ECO:0000259" key="1">
    <source>
        <dbReference type="Pfam" id="PF13614"/>
    </source>
</evidence>
<reference evidence="2 3" key="1">
    <citation type="submission" date="2020-03" db="EMBL/GenBank/DDBJ databases">
        <title>Spirochaetal bacteria isolated from arthropods constitute a novel genus Entomospira genus novum within the order Spirochaetales.</title>
        <authorList>
            <person name="Grana-Miraglia L."/>
            <person name="Sikutova S."/>
            <person name="Fingerle V."/>
            <person name="Sing A."/>
            <person name="Castillo-Ramirez S."/>
            <person name="Margos G."/>
            <person name="Rudolf I."/>
        </authorList>
    </citation>
    <scope>NUCLEOTIDE SEQUENCE [LARGE SCALE GENOMIC DNA]</scope>
    <source>
        <strain evidence="2 3">BR193</strain>
    </source>
</reference>
<organism evidence="2 3">
    <name type="scientific">Entomospira entomophila</name>
    <dbReference type="NCBI Taxonomy" id="2719988"/>
    <lineage>
        <taxon>Bacteria</taxon>
        <taxon>Pseudomonadati</taxon>
        <taxon>Spirochaetota</taxon>
        <taxon>Spirochaetia</taxon>
        <taxon>Spirochaetales</taxon>
        <taxon>Spirochaetaceae</taxon>
        <taxon>Entomospira</taxon>
    </lineage>
</organism>
<keyword evidence="3" id="KW-1185">Reference proteome</keyword>
<dbReference type="AlphaFoldDB" id="A0A968KRL0"/>
<dbReference type="InterPro" id="IPR027417">
    <property type="entry name" value="P-loop_NTPase"/>
</dbReference>
<dbReference type="RefSeq" id="WP_167700446.1">
    <property type="nucleotide sequence ID" value="NZ_CP118174.1"/>
</dbReference>
<sequence>MSNVIVFANQKGGVGKTTSAVNLGAALAEIHHRVLLIDFDPQGNLSGSVGLFQSEKTIYHVISQQCAIQDAIYHLDAMQMDIIPSTMDLSAASLELAEATDREYYLRKAIEPIRQQYDFILIDCPPSLDLLTINGIVAAKWIITPVQCEFFAAQGFLTLLFNTISRIKMHLNPELKILGVIFTMYDSRTRLAQEVIEMVVEKVGDPSLFFQTVIPRNVKLAEAPSHSKPITLYASSSSGAERYRSLAKEVVERVKK</sequence>
<accession>A0A968KRL0</accession>
<name>A0A968KRL0_9SPIO</name>
<proteinExistence type="predicted"/>
<dbReference type="PANTHER" id="PTHR13696">
    <property type="entry name" value="P-LOOP CONTAINING NUCLEOSIDE TRIPHOSPHATE HYDROLASE"/>
    <property type="match status" value="1"/>
</dbReference>
<protein>
    <submittedName>
        <fullName evidence="2">ParA family protein</fullName>
    </submittedName>
</protein>
<dbReference type="InterPro" id="IPR025669">
    <property type="entry name" value="AAA_dom"/>
</dbReference>
<dbReference type="InterPro" id="IPR050678">
    <property type="entry name" value="DNA_Partitioning_ATPase"/>
</dbReference>
<dbReference type="SUPFAM" id="SSF52540">
    <property type="entry name" value="P-loop containing nucleoside triphosphate hydrolases"/>
    <property type="match status" value="1"/>
</dbReference>
<dbReference type="PANTHER" id="PTHR13696:SF52">
    <property type="entry name" value="PARA FAMILY PROTEIN CT_582"/>
    <property type="match status" value="1"/>
</dbReference>
<dbReference type="Proteomes" id="UP000711995">
    <property type="component" value="Unassembled WGS sequence"/>
</dbReference>
<dbReference type="FunFam" id="3.40.50.300:FF:000285">
    <property type="entry name" value="Sporulation initiation inhibitor Soj"/>
    <property type="match status" value="1"/>
</dbReference>
<evidence type="ECO:0000313" key="2">
    <source>
        <dbReference type="EMBL" id="NIZ40858.1"/>
    </source>
</evidence>
<dbReference type="EMBL" id="JAATLJ010000001">
    <property type="protein sequence ID" value="NIZ40858.1"/>
    <property type="molecule type" value="Genomic_DNA"/>
</dbReference>
<dbReference type="CDD" id="cd02042">
    <property type="entry name" value="ParAB_family"/>
    <property type="match status" value="1"/>
</dbReference>
<dbReference type="Gene3D" id="3.40.50.300">
    <property type="entry name" value="P-loop containing nucleotide triphosphate hydrolases"/>
    <property type="match status" value="1"/>
</dbReference>
<comment type="caution">
    <text evidence="2">The sequence shown here is derived from an EMBL/GenBank/DDBJ whole genome shotgun (WGS) entry which is preliminary data.</text>
</comment>
<gene>
    <name evidence="2" type="ORF">HCT14_04985</name>
</gene>
<dbReference type="Pfam" id="PF13614">
    <property type="entry name" value="AAA_31"/>
    <property type="match status" value="1"/>
</dbReference>